<accession>A0A1X7SFN5</accession>
<dbReference type="EnsemblMetazoa" id="Aqu2.1.00891_001">
    <property type="protein sequence ID" value="Aqu2.1.00891_001"/>
    <property type="gene ID" value="Aqu2.1.00891"/>
</dbReference>
<protein>
    <submittedName>
        <fullName evidence="2">Uncharacterized protein</fullName>
    </submittedName>
</protein>
<dbReference type="GO" id="GO:0006203">
    <property type="term" value="P:dGTP catabolic process"/>
    <property type="evidence" value="ECO:0007669"/>
    <property type="project" value="TreeGrafter"/>
</dbReference>
<organism evidence="2">
    <name type="scientific">Amphimedon queenslandica</name>
    <name type="common">Sponge</name>
    <dbReference type="NCBI Taxonomy" id="400682"/>
    <lineage>
        <taxon>Eukaryota</taxon>
        <taxon>Metazoa</taxon>
        <taxon>Porifera</taxon>
        <taxon>Demospongiae</taxon>
        <taxon>Heteroscleromorpha</taxon>
        <taxon>Haplosclerida</taxon>
        <taxon>Niphatidae</taxon>
        <taxon>Amphimedon</taxon>
    </lineage>
</organism>
<dbReference type="SUPFAM" id="SSF109604">
    <property type="entry name" value="HD-domain/PDEase-like"/>
    <property type="match status" value="1"/>
</dbReference>
<dbReference type="GO" id="GO:0008832">
    <property type="term" value="F:dGTPase activity"/>
    <property type="evidence" value="ECO:0007669"/>
    <property type="project" value="TreeGrafter"/>
</dbReference>
<dbReference type="InParanoid" id="A0A1X7SFN5"/>
<dbReference type="GO" id="GO:0005634">
    <property type="term" value="C:nucleus"/>
    <property type="evidence" value="ECO:0007669"/>
    <property type="project" value="TreeGrafter"/>
</dbReference>
<dbReference type="OrthoDB" id="9991235at2759"/>
<sequence length="200" mass="23864">ENDKLNEIKEILEKQLVLFQSENEDGKQLVAVIEKLVEINKAKETNEDTKHEQTTTDEYKKLEQLMLSQNEHLIKREQKLVHMIEEMQNLQAQVEQLSNDEAHRKLEHMEKQNDILLKENEKLHIEVSMLRKQNLWKQKQDTNPIVFQDDIYGEIVVDHPLIMRIVKTRQFQRLKDIKKLGYTYLNIPKANYSRLQHSIG</sequence>
<name>A0A1X7SFN5_AMPQE</name>
<dbReference type="AlphaFoldDB" id="A0A1X7SFN5"/>
<dbReference type="InterPro" id="IPR050135">
    <property type="entry name" value="dGTPase-like"/>
</dbReference>
<dbReference type="PANTHER" id="PTHR11373:SF4">
    <property type="entry name" value="DEOXYNUCLEOSIDE TRIPHOSPHATE TRIPHOSPHOHYDROLASE SAMHD1"/>
    <property type="match status" value="1"/>
</dbReference>
<dbReference type="Gene3D" id="1.10.3210.10">
    <property type="entry name" value="Hypothetical protein af1432"/>
    <property type="match status" value="1"/>
</dbReference>
<evidence type="ECO:0000256" key="1">
    <source>
        <dbReference type="SAM" id="Coils"/>
    </source>
</evidence>
<evidence type="ECO:0000313" key="2">
    <source>
        <dbReference type="EnsemblMetazoa" id="Aqu2.1.00891_001"/>
    </source>
</evidence>
<proteinExistence type="predicted"/>
<keyword evidence="1" id="KW-0175">Coiled coil</keyword>
<feature type="coiled-coil region" evidence="1">
    <location>
        <begin position="73"/>
        <end position="126"/>
    </location>
</feature>
<reference evidence="2" key="1">
    <citation type="submission" date="2017-05" db="UniProtKB">
        <authorList>
            <consortium name="EnsemblMetazoa"/>
        </authorList>
    </citation>
    <scope>IDENTIFICATION</scope>
</reference>
<dbReference type="PANTHER" id="PTHR11373">
    <property type="entry name" value="DEOXYNUCLEOSIDE TRIPHOSPHATE TRIPHOSPHOHYDROLASE"/>
    <property type="match status" value="1"/>
</dbReference>